<keyword evidence="3" id="KW-1185">Reference proteome</keyword>
<gene>
    <name evidence="2" type="ORF">H3N35_11470</name>
</gene>
<protein>
    <submittedName>
        <fullName evidence="2">Uncharacterized protein</fullName>
    </submittedName>
</protein>
<name>A0ABY7VJS7_9GAMM</name>
<sequence>MHSLYGVAQAKSRERTAGRSAWSFSLPYGKENARIRELLQAADSQAQSQHVSLQQTRQQTGRQTRQQKASPGKAGSLPVAGIIQRDTGETAAVMAQGSRAGSGLQFFPVNVTDTQVGPVSVAGGRRHRRASRLNVIIAANMTPRLLARALLPLWTGATPFTPPGATSPLPLETVDEETLAKALLVYNRSYLSLPDMPHWQVGLRLPLPVQIDETTAVATVNPGVIRSIAAMFPQDMAVLLDSHTASNTVPSAAMLTAEVDAFLSRYSSAQRRGSNLSGRAERNVQALRPFIEAVFTRVNAADGFALALAFMTDQVNRTISLIGSQQDGAAILGLIQTRLNSAPGDITPEQQGLLERANRMLALVSGVTAVAPPAERRQRHRRRRLEMRRSRVGRPCACLVFIHNDERNARQAVQDLHWACRYNLAIIDRGTLRSREINVPGQGATDPNELFPESVQTECTGNEAACRLYEASHNNRRAMQIQFFLTMKACSKNFSLPTIALHNNRSSETGAFRGAGLTDQQNASLRGGVERETASGSGSRDDLRSRLQAVSPGVRGRRRPDFSRLLNLGGTTNIFRWCNMPEIVSCHVGDPAHPDFVIWTTNRVDFTAFSGQNFNVVLQDRAAGESATDLSTLYVRLGSNHRYINIETPHSRPTRLDTQAVRRENMNAITGALRARNLLCCDPALLGSVADMP</sequence>
<evidence type="ECO:0000313" key="3">
    <source>
        <dbReference type="Proteomes" id="UP001215231"/>
    </source>
</evidence>
<dbReference type="RefSeq" id="WP_274054454.1">
    <property type="nucleotide sequence ID" value="NZ_CP059693.1"/>
</dbReference>
<dbReference type="Proteomes" id="UP001215231">
    <property type="component" value="Chromosome"/>
</dbReference>
<evidence type="ECO:0000313" key="2">
    <source>
        <dbReference type="EMBL" id="WDE13997.1"/>
    </source>
</evidence>
<organism evidence="2 3">
    <name type="scientific">Thalassomonas haliotis</name>
    <dbReference type="NCBI Taxonomy" id="485448"/>
    <lineage>
        <taxon>Bacteria</taxon>
        <taxon>Pseudomonadati</taxon>
        <taxon>Pseudomonadota</taxon>
        <taxon>Gammaproteobacteria</taxon>
        <taxon>Alteromonadales</taxon>
        <taxon>Colwelliaceae</taxon>
        <taxon>Thalassomonas</taxon>
    </lineage>
</organism>
<feature type="region of interest" description="Disordered" evidence="1">
    <location>
        <begin position="46"/>
        <end position="77"/>
    </location>
</feature>
<feature type="compositionally biased region" description="Basic and acidic residues" evidence="1">
    <location>
        <begin position="528"/>
        <end position="544"/>
    </location>
</feature>
<proteinExistence type="predicted"/>
<feature type="region of interest" description="Disordered" evidence="1">
    <location>
        <begin position="511"/>
        <end position="544"/>
    </location>
</feature>
<reference evidence="2 3" key="1">
    <citation type="journal article" date="2022" name="Mar. Drugs">
        <title>Bioassay-Guided Fractionation Leads to the Detection of Cholic Acid Generated by the Rare Thalassomonas sp.</title>
        <authorList>
            <person name="Pheiffer F."/>
            <person name="Schneider Y.K."/>
            <person name="Hansen E.H."/>
            <person name="Andersen J.H."/>
            <person name="Isaksson J."/>
            <person name="Busche T."/>
            <person name="R C."/>
            <person name="Kalinowski J."/>
            <person name="Zyl L.V."/>
            <person name="Trindade M."/>
        </authorList>
    </citation>
    <scope>NUCLEOTIDE SEQUENCE [LARGE SCALE GENOMIC DNA]</scope>
    <source>
        <strain evidence="2 3">A5K-61T</strain>
    </source>
</reference>
<accession>A0ABY7VJS7</accession>
<evidence type="ECO:0000256" key="1">
    <source>
        <dbReference type="SAM" id="MobiDB-lite"/>
    </source>
</evidence>
<feature type="compositionally biased region" description="Low complexity" evidence="1">
    <location>
        <begin position="46"/>
        <end position="67"/>
    </location>
</feature>
<dbReference type="EMBL" id="CP059693">
    <property type="protein sequence ID" value="WDE13997.1"/>
    <property type="molecule type" value="Genomic_DNA"/>
</dbReference>